<organism evidence="4 5">
    <name type="scientific">Thalassiosira pseudonana</name>
    <name type="common">Marine diatom</name>
    <name type="synonym">Cyclotella nana</name>
    <dbReference type="NCBI Taxonomy" id="35128"/>
    <lineage>
        <taxon>Eukaryota</taxon>
        <taxon>Sar</taxon>
        <taxon>Stramenopiles</taxon>
        <taxon>Ochrophyta</taxon>
        <taxon>Bacillariophyta</taxon>
        <taxon>Coscinodiscophyceae</taxon>
        <taxon>Thalassiosirophycidae</taxon>
        <taxon>Thalassiosirales</taxon>
        <taxon>Thalassiosiraceae</taxon>
        <taxon>Thalassiosira</taxon>
    </lineage>
</organism>
<dbReference type="RefSeq" id="XP_002292128.1">
    <property type="nucleotide sequence ID" value="XM_002292092.1"/>
</dbReference>
<dbReference type="GO" id="GO:0042273">
    <property type="term" value="P:ribosomal large subunit biogenesis"/>
    <property type="evidence" value="ECO:0000318"/>
    <property type="project" value="GO_Central"/>
</dbReference>
<dbReference type="InterPro" id="IPR016024">
    <property type="entry name" value="ARM-type_fold"/>
</dbReference>
<dbReference type="SUPFAM" id="SSF48371">
    <property type="entry name" value="ARM repeat"/>
    <property type="match status" value="1"/>
</dbReference>
<dbReference type="eggNOG" id="ENOG502RW6T">
    <property type="taxonomic scope" value="Eukaryota"/>
</dbReference>
<dbReference type="InterPro" id="IPR011989">
    <property type="entry name" value="ARM-like"/>
</dbReference>
<protein>
    <recommendedName>
        <fullName evidence="3">SYO1-like TPR repeats domain-containing protein</fullName>
    </recommendedName>
</protein>
<sequence>MGKQSKRKGNKRKSGGHHRPSLATDPSLSISGAANTGNDGGANGAAATVVSKIRHGDARVRHAALVALSSTLYDANSLKGAAERAVSSTNNMTSSTTIGAANTNNAVTPSNPILLRALSERILDQDVPCATAACGCLSNYVLFYASSVGGDASSYTGTTNNNYCGATANSVGGGQKGDSEELEVASQVMVPILLQRVQLSLQTLEELMGQFISTAADPATAKNNKSVAASPNNSKNSTSSTSSNDKLLSTILSQWTLLSLSLQTLAGLIENCNLAVQRMSVGVAFAGILSVLRVAAAGLVGVGSTAGGDGASITKDTQPILDAATNAARALHSLLDDNVALISCIPTADNTTAVSSLASPTTALPNVISVVTVLTKTITNTHFSPMTRLHASGAVLSLRRILVVDSESDGQVCNSSSDEKIRFALQSCASNVILPMLCGLFELNMDPDQEDGSSSTNPSLILKKMMVLSNQLQTQKQDEDMESEIVNEINARKEPARLIARRQKEEKDRLKEQKQQLKTKDGDGVAIMEDGDNTKQIESAGTADAAMVEDDASGMEGAETADVDLKEELDNVIQSWRDLVGSHKLALELVANLCSGKEDEEDDDEGGMMYGDDENEHMWDSDDEAQLVASSEAAAANSNAQSNSTPSEKEMYTSMATHHLTEQILIFFRNWAMFLPSLNGEYPRLVLEDVEEVLATCTLCLGNMIACDIPTWASATARKEIVAVLCDGPSVENGTELYWWGLVSMLGSSAIMTENTHHEVKAHITSVILSLLRHQPHARTLVDSPRLDLMHALLSMTPDDKPESRDANDALVRTHCNVIAMLGVLCSEPHPATVNTRVCSALMVRLRSPLSNTNSDSSTYSRQSVIVVNEIYNVLMDMYGGDDCHDDVFEQQDVLGHLQRSLPGFKRSIKRVAPSERSREEVDIWSETALNASRFIKYKRIAMGC</sequence>
<evidence type="ECO:0000313" key="5">
    <source>
        <dbReference type="Proteomes" id="UP000001449"/>
    </source>
</evidence>
<reference evidence="4 5" key="2">
    <citation type="journal article" date="2008" name="Nature">
        <title>The Phaeodactylum genome reveals the evolutionary history of diatom genomes.</title>
        <authorList>
            <person name="Bowler C."/>
            <person name="Allen A.E."/>
            <person name="Badger J.H."/>
            <person name="Grimwood J."/>
            <person name="Jabbari K."/>
            <person name="Kuo A."/>
            <person name="Maheswari U."/>
            <person name="Martens C."/>
            <person name="Maumus F."/>
            <person name="Otillar R.P."/>
            <person name="Rayko E."/>
            <person name="Salamov A."/>
            <person name="Vandepoele K."/>
            <person name="Beszteri B."/>
            <person name="Gruber A."/>
            <person name="Heijde M."/>
            <person name="Katinka M."/>
            <person name="Mock T."/>
            <person name="Valentin K."/>
            <person name="Verret F."/>
            <person name="Berges J.A."/>
            <person name="Brownlee C."/>
            <person name="Cadoret J.P."/>
            <person name="Chiovitti A."/>
            <person name="Choi C.J."/>
            <person name="Coesel S."/>
            <person name="De Martino A."/>
            <person name="Detter J.C."/>
            <person name="Durkin C."/>
            <person name="Falciatore A."/>
            <person name="Fournet J."/>
            <person name="Haruta M."/>
            <person name="Huysman M.J."/>
            <person name="Jenkins B.D."/>
            <person name="Jiroutova K."/>
            <person name="Jorgensen R.E."/>
            <person name="Joubert Y."/>
            <person name="Kaplan A."/>
            <person name="Kroger N."/>
            <person name="Kroth P.G."/>
            <person name="La Roche J."/>
            <person name="Lindquist E."/>
            <person name="Lommer M."/>
            <person name="Martin-Jezequel V."/>
            <person name="Lopez P.J."/>
            <person name="Lucas S."/>
            <person name="Mangogna M."/>
            <person name="McGinnis K."/>
            <person name="Medlin L.K."/>
            <person name="Montsant A."/>
            <person name="Oudot-Le Secq M.P."/>
            <person name="Napoli C."/>
            <person name="Obornik M."/>
            <person name="Parker M.S."/>
            <person name="Petit J.L."/>
            <person name="Porcel B.M."/>
            <person name="Poulsen N."/>
            <person name="Robison M."/>
            <person name="Rychlewski L."/>
            <person name="Rynearson T.A."/>
            <person name="Schmutz J."/>
            <person name="Shapiro H."/>
            <person name="Siaut M."/>
            <person name="Stanley M."/>
            <person name="Sussman M.R."/>
            <person name="Taylor A.R."/>
            <person name="Vardi A."/>
            <person name="von Dassow P."/>
            <person name="Vyverman W."/>
            <person name="Willis A."/>
            <person name="Wyrwicz L.S."/>
            <person name="Rokhsar D.S."/>
            <person name="Weissenbach J."/>
            <person name="Armbrust E.V."/>
            <person name="Green B.R."/>
            <person name="Van de Peer Y."/>
            <person name="Grigoriev I.V."/>
        </authorList>
    </citation>
    <scope>NUCLEOTIDE SEQUENCE [LARGE SCALE GENOMIC DNA]</scope>
    <source>
        <strain evidence="4 5">CCMP1335</strain>
    </source>
</reference>
<dbReference type="PANTHER" id="PTHR13347">
    <property type="entry name" value="HEAT REPEAT-CONTAINING PROTEIN 3"/>
    <property type="match status" value="1"/>
</dbReference>
<keyword evidence="5" id="KW-1185">Reference proteome</keyword>
<dbReference type="GO" id="GO:0006606">
    <property type="term" value="P:protein import into nucleus"/>
    <property type="evidence" value="ECO:0000318"/>
    <property type="project" value="GO_Central"/>
</dbReference>
<evidence type="ECO:0000256" key="1">
    <source>
        <dbReference type="ARBA" id="ARBA00049983"/>
    </source>
</evidence>
<feature type="compositionally biased region" description="Basic residues" evidence="2">
    <location>
        <begin position="1"/>
        <end position="20"/>
    </location>
</feature>
<dbReference type="InParanoid" id="B8C7G5"/>
<feature type="domain" description="SYO1-like TPR repeats" evidence="3">
    <location>
        <begin position="683"/>
        <end position="940"/>
    </location>
</feature>
<dbReference type="Pfam" id="PF25567">
    <property type="entry name" value="TPR_SYO1"/>
    <property type="match status" value="1"/>
</dbReference>
<dbReference type="KEGG" id="tps:THAPSDRAFT_23862"/>
<dbReference type="InterPro" id="IPR052616">
    <property type="entry name" value="SYO1-like"/>
</dbReference>
<dbReference type="HOGENOM" id="CLU_311140_0_0_1"/>
<feature type="compositionally biased region" description="Low complexity" evidence="2">
    <location>
        <begin position="230"/>
        <end position="243"/>
    </location>
</feature>
<name>B8C7G5_THAPS</name>
<feature type="region of interest" description="Disordered" evidence="2">
    <location>
        <begin position="1"/>
        <end position="37"/>
    </location>
</feature>
<feature type="compositionally biased region" description="Acidic residues" evidence="2">
    <location>
        <begin position="598"/>
        <end position="617"/>
    </location>
</feature>
<dbReference type="PaxDb" id="35128-Thaps23862"/>
<gene>
    <name evidence="4" type="ORF">THAPSDRAFT_23862</name>
</gene>
<dbReference type="PANTHER" id="PTHR13347:SF1">
    <property type="entry name" value="HEAT REPEAT-CONTAINING PROTEIN 3"/>
    <property type="match status" value="1"/>
</dbReference>
<evidence type="ECO:0000313" key="4">
    <source>
        <dbReference type="EMBL" id="EED90979.1"/>
    </source>
</evidence>
<comment type="similarity">
    <text evidence="1">Belongs to the nuclear import and ribosome assembly adapter family.</text>
</comment>
<proteinExistence type="inferred from homology"/>
<feature type="region of interest" description="Disordered" evidence="2">
    <location>
        <begin position="223"/>
        <end position="243"/>
    </location>
</feature>
<dbReference type="GO" id="GO:0051082">
    <property type="term" value="F:unfolded protein binding"/>
    <property type="evidence" value="ECO:0000318"/>
    <property type="project" value="GO_Central"/>
</dbReference>
<dbReference type="AlphaFoldDB" id="B8C7G5"/>
<dbReference type="Gene3D" id="1.25.10.10">
    <property type="entry name" value="Leucine-rich Repeat Variant"/>
    <property type="match status" value="1"/>
</dbReference>
<evidence type="ECO:0000256" key="2">
    <source>
        <dbReference type="SAM" id="MobiDB-lite"/>
    </source>
</evidence>
<dbReference type="Proteomes" id="UP000001449">
    <property type="component" value="Chromosome 8"/>
</dbReference>
<evidence type="ECO:0000259" key="3">
    <source>
        <dbReference type="Pfam" id="PF25567"/>
    </source>
</evidence>
<dbReference type="InterPro" id="IPR057990">
    <property type="entry name" value="TPR_SYO1"/>
</dbReference>
<accession>B8C7G5</accession>
<dbReference type="CDD" id="cd22249">
    <property type="entry name" value="UDM1_RNF168_RNF169-like"/>
    <property type="match status" value="1"/>
</dbReference>
<reference evidence="4 5" key="1">
    <citation type="journal article" date="2004" name="Science">
        <title>The genome of the diatom Thalassiosira pseudonana: ecology, evolution, and metabolism.</title>
        <authorList>
            <person name="Armbrust E.V."/>
            <person name="Berges J.A."/>
            <person name="Bowler C."/>
            <person name="Green B.R."/>
            <person name="Martinez D."/>
            <person name="Putnam N.H."/>
            <person name="Zhou S."/>
            <person name="Allen A.E."/>
            <person name="Apt K.E."/>
            <person name="Bechner M."/>
            <person name="Brzezinski M.A."/>
            <person name="Chaal B.K."/>
            <person name="Chiovitti A."/>
            <person name="Davis A.K."/>
            <person name="Demarest M.S."/>
            <person name="Detter J.C."/>
            <person name="Glavina T."/>
            <person name="Goodstein D."/>
            <person name="Hadi M.Z."/>
            <person name="Hellsten U."/>
            <person name="Hildebrand M."/>
            <person name="Jenkins B.D."/>
            <person name="Jurka J."/>
            <person name="Kapitonov V.V."/>
            <person name="Kroger N."/>
            <person name="Lau W.W."/>
            <person name="Lane T.W."/>
            <person name="Larimer F.W."/>
            <person name="Lippmeier J.C."/>
            <person name="Lucas S."/>
            <person name="Medina M."/>
            <person name="Montsant A."/>
            <person name="Obornik M."/>
            <person name="Parker M.S."/>
            <person name="Palenik B."/>
            <person name="Pazour G.J."/>
            <person name="Richardson P.M."/>
            <person name="Rynearson T.A."/>
            <person name="Saito M.A."/>
            <person name="Schwartz D.C."/>
            <person name="Thamatrakoln K."/>
            <person name="Valentin K."/>
            <person name="Vardi A."/>
            <person name="Wilkerson F.P."/>
            <person name="Rokhsar D.S."/>
        </authorList>
    </citation>
    <scope>NUCLEOTIDE SEQUENCE [LARGE SCALE GENOMIC DNA]</scope>
    <source>
        <strain evidence="4 5">CCMP1335</strain>
    </source>
</reference>
<dbReference type="GeneID" id="7444940"/>
<dbReference type="EMBL" id="CM000644">
    <property type="protein sequence ID" value="EED90979.1"/>
    <property type="molecule type" value="Genomic_DNA"/>
</dbReference>
<feature type="region of interest" description="Disordered" evidence="2">
    <location>
        <begin position="597"/>
        <end position="617"/>
    </location>
</feature>